<dbReference type="InterPro" id="IPR050271">
    <property type="entry name" value="UDP-glycosyltransferase"/>
</dbReference>
<dbReference type="OrthoDB" id="5835829at2759"/>
<accession>A0A834M4G3</accession>
<keyword evidence="5" id="KW-0472">Membrane</keyword>
<dbReference type="CDD" id="cd03784">
    <property type="entry name" value="GT1_Gtf-like"/>
    <property type="match status" value="1"/>
</dbReference>
<comment type="similarity">
    <text evidence="1 4">Belongs to the UDP-glycosyltransferase family.</text>
</comment>
<dbReference type="EMBL" id="JAACXV010016137">
    <property type="protein sequence ID" value="KAF7264749.1"/>
    <property type="molecule type" value="Genomic_DNA"/>
</dbReference>
<proteinExistence type="inferred from homology"/>
<dbReference type="InterPro" id="IPR035595">
    <property type="entry name" value="UDP_glycos_trans_CS"/>
</dbReference>
<reference evidence="7" key="1">
    <citation type="submission" date="2020-08" db="EMBL/GenBank/DDBJ databases">
        <title>Genome sequencing and assembly of the red palm weevil Rhynchophorus ferrugineus.</title>
        <authorList>
            <person name="Dias G.B."/>
            <person name="Bergman C.M."/>
            <person name="Manee M."/>
        </authorList>
    </citation>
    <scope>NUCLEOTIDE SEQUENCE</scope>
    <source>
        <strain evidence="7">AA-2017</strain>
        <tissue evidence="7">Whole larva</tissue>
    </source>
</reference>
<dbReference type="SUPFAM" id="SSF53756">
    <property type="entry name" value="UDP-Glycosyltransferase/glycogen phosphorylase"/>
    <property type="match status" value="1"/>
</dbReference>
<dbReference type="Gene3D" id="3.40.50.2000">
    <property type="entry name" value="Glycogen Phosphorylase B"/>
    <property type="match status" value="2"/>
</dbReference>
<name>A0A834M4G3_RHYFE</name>
<keyword evidence="8" id="KW-1185">Reference proteome</keyword>
<evidence type="ECO:0000313" key="7">
    <source>
        <dbReference type="EMBL" id="KAF7264749.1"/>
    </source>
</evidence>
<protein>
    <recommendedName>
        <fullName evidence="5">UDP-glucuronosyltransferase</fullName>
        <ecNumber evidence="5">2.4.1.17</ecNumber>
    </recommendedName>
</protein>
<evidence type="ECO:0000256" key="5">
    <source>
        <dbReference type="RuleBase" id="RU362059"/>
    </source>
</evidence>
<evidence type="ECO:0000256" key="4">
    <source>
        <dbReference type="RuleBase" id="RU003718"/>
    </source>
</evidence>
<evidence type="ECO:0000256" key="3">
    <source>
        <dbReference type="ARBA" id="ARBA00022679"/>
    </source>
</evidence>
<dbReference type="PROSITE" id="PS00375">
    <property type="entry name" value="UDPGT"/>
    <property type="match status" value="1"/>
</dbReference>
<evidence type="ECO:0000256" key="2">
    <source>
        <dbReference type="ARBA" id="ARBA00022676"/>
    </source>
</evidence>
<dbReference type="EMBL" id="JAACXV010016138">
    <property type="protein sequence ID" value="KAF7264748.1"/>
    <property type="molecule type" value="Genomic_DNA"/>
</dbReference>
<dbReference type="GO" id="GO:0016020">
    <property type="term" value="C:membrane"/>
    <property type="evidence" value="ECO:0007669"/>
    <property type="project" value="UniProtKB-SubCell"/>
</dbReference>
<dbReference type="GO" id="GO:0015020">
    <property type="term" value="F:glucuronosyltransferase activity"/>
    <property type="evidence" value="ECO:0007669"/>
    <property type="project" value="UniProtKB-EC"/>
</dbReference>
<feature type="transmembrane region" description="Helical" evidence="5">
    <location>
        <begin position="468"/>
        <end position="492"/>
    </location>
</feature>
<feature type="signal peptide" evidence="5">
    <location>
        <begin position="1"/>
        <end position="21"/>
    </location>
</feature>
<dbReference type="Proteomes" id="UP000625711">
    <property type="component" value="Unassembled WGS sequence"/>
</dbReference>
<dbReference type="PANTHER" id="PTHR48043">
    <property type="entry name" value="EG:EG0003.4 PROTEIN-RELATED"/>
    <property type="match status" value="1"/>
</dbReference>
<dbReference type="InterPro" id="IPR002213">
    <property type="entry name" value="UDP_glucos_trans"/>
</dbReference>
<evidence type="ECO:0000256" key="1">
    <source>
        <dbReference type="ARBA" id="ARBA00009995"/>
    </source>
</evidence>
<gene>
    <name evidence="7" type="ORF">GWI33_022483</name>
    <name evidence="6" type="ORF">GWI33_022484</name>
</gene>
<dbReference type="EC" id="2.4.1.17" evidence="5"/>
<keyword evidence="5" id="KW-0812">Transmembrane</keyword>
<dbReference type="Pfam" id="PF00201">
    <property type="entry name" value="UDPGT"/>
    <property type="match status" value="1"/>
</dbReference>
<comment type="subcellular location">
    <subcellularLocation>
        <location evidence="5">Membrane</location>
        <topology evidence="5">Single-pass membrane protein</topology>
    </subcellularLocation>
</comment>
<dbReference type="PANTHER" id="PTHR48043:SF114">
    <property type="entry name" value="IP04436P-RELATED"/>
    <property type="match status" value="1"/>
</dbReference>
<feature type="chain" id="PRO_5033962282" description="UDP-glucuronosyltransferase" evidence="5">
    <location>
        <begin position="22"/>
        <end position="513"/>
    </location>
</feature>
<evidence type="ECO:0000313" key="6">
    <source>
        <dbReference type="EMBL" id="KAF7264748.1"/>
    </source>
</evidence>
<evidence type="ECO:0000313" key="8">
    <source>
        <dbReference type="Proteomes" id="UP000625711"/>
    </source>
</evidence>
<keyword evidence="5" id="KW-1133">Transmembrane helix</keyword>
<organism evidence="7 8">
    <name type="scientific">Rhynchophorus ferrugineus</name>
    <name type="common">Red palm weevil</name>
    <name type="synonym">Curculio ferrugineus</name>
    <dbReference type="NCBI Taxonomy" id="354439"/>
    <lineage>
        <taxon>Eukaryota</taxon>
        <taxon>Metazoa</taxon>
        <taxon>Ecdysozoa</taxon>
        <taxon>Arthropoda</taxon>
        <taxon>Hexapoda</taxon>
        <taxon>Insecta</taxon>
        <taxon>Pterygota</taxon>
        <taxon>Neoptera</taxon>
        <taxon>Endopterygota</taxon>
        <taxon>Coleoptera</taxon>
        <taxon>Polyphaga</taxon>
        <taxon>Cucujiformia</taxon>
        <taxon>Curculionidae</taxon>
        <taxon>Dryophthorinae</taxon>
        <taxon>Rhynchophorus</taxon>
    </lineage>
</organism>
<comment type="catalytic activity">
    <reaction evidence="5">
        <text>glucuronate acceptor + UDP-alpha-D-glucuronate = acceptor beta-D-glucuronoside + UDP + H(+)</text>
        <dbReference type="Rhea" id="RHEA:21032"/>
        <dbReference type="ChEBI" id="CHEBI:15378"/>
        <dbReference type="ChEBI" id="CHEBI:58052"/>
        <dbReference type="ChEBI" id="CHEBI:58223"/>
        <dbReference type="ChEBI" id="CHEBI:132367"/>
        <dbReference type="ChEBI" id="CHEBI:132368"/>
        <dbReference type="EC" id="2.4.1.17"/>
    </reaction>
</comment>
<dbReference type="AlphaFoldDB" id="A0A834M4G3"/>
<sequence length="513" mass="58079">MTRSFNIRLLLVLFCVRIATSYNILVILSHPGKSHVHVFAPMIRELGQRGHKVTVVTHVPVKDISTVNVKEILIGEPMVEVLSFSDVSPSRVFTAFQGPFLISSFAHQSCVDGLSHPAFQSFLRERHSFDVILYEFFNTNCYFGLTNKYKAPFIGLSTCGMMPWHANWFGSPQNPSVHQVLFTGFSQPMTFLDRVENTIEQIVSTFWYKYEMETSGRKYSKKYIGEEAANPQDASLFLVNTHHTLHGARPLTPSIIEVGGIHVHNKEVKKLPPLLGEWIDEADDGVIYFSFGSMIKGETLTEEKKKAFTGAFSRLSQRVLWKWENETMMNKPNNVMIQKWMPQYDILCNPKVKVFIGHGGLLGTIEAINCGVPMIVMPQFGDQVFNARYLENNGGGLVLPLHEVTEDNLYKALKILLSPESQKKAKELSARFSDRPMSPMDTAIYWIEHVVRHKGAAHMRSATIDLPFYQYFLIDVLTFLAVVLLAAGYIASKTIKFSLRLMTKTNKTKAKLS</sequence>
<comment type="caution">
    <text evidence="7">The sequence shown here is derived from an EMBL/GenBank/DDBJ whole genome shotgun (WGS) entry which is preliminary data.</text>
</comment>
<keyword evidence="2 4" id="KW-0328">Glycosyltransferase</keyword>
<keyword evidence="3 4" id="KW-0808">Transferase</keyword>
<dbReference type="FunFam" id="3.40.50.2000:FF:000050">
    <property type="entry name" value="UDP-glucuronosyltransferase"/>
    <property type="match status" value="1"/>
</dbReference>
<keyword evidence="5" id="KW-0732">Signal</keyword>